<organism evidence="17 18">
    <name type="scientific">Pichia membranifaciens</name>
    <dbReference type="NCBI Taxonomy" id="4926"/>
    <lineage>
        <taxon>Eukaryota</taxon>
        <taxon>Fungi</taxon>
        <taxon>Dikarya</taxon>
        <taxon>Ascomycota</taxon>
        <taxon>Saccharomycotina</taxon>
        <taxon>Pichiomycetes</taxon>
        <taxon>Pichiales</taxon>
        <taxon>Pichiaceae</taxon>
        <taxon>Pichia</taxon>
    </lineage>
</organism>
<dbReference type="GO" id="GO:0016560">
    <property type="term" value="P:protein import into peroxisome matrix, docking"/>
    <property type="evidence" value="ECO:0007669"/>
    <property type="project" value="InterPro"/>
</dbReference>
<dbReference type="Pfam" id="PF04088">
    <property type="entry name" value="Peroxin-13_N"/>
    <property type="match status" value="2"/>
</dbReference>
<evidence type="ECO:0000259" key="16">
    <source>
        <dbReference type="PROSITE" id="PS50002"/>
    </source>
</evidence>
<dbReference type="InterPro" id="IPR007223">
    <property type="entry name" value="Peroxin-13_N"/>
</dbReference>
<keyword evidence="6 15" id="KW-1133">Transmembrane helix</keyword>
<dbReference type="PANTHER" id="PTHR19332">
    <property type="entry name" value="PEROXISOMAL MEMBRANE PROTEIN PEX13"/>
    <property type="match status" value="1"/>
</dbReference>
<dbReference type="Pfam" id="PF07653">
    <property type="entry name" value="SH3_2"/>
    <property type="match status" value="1"/>
</dbReference>
<keyword evidence="7" id="KW-0811">Translocation</keyword>
<evidence type="ECO:0000256" key="13">
    <source>
        <dbReference type="PROSITE-ProRule" id="PRU00192"/>
    </source>
</evidence>
<dbReference type="OrthoDB" id="10037838at2759"/>
<evidence type="ECO:0000256" key="8">
    <source>
        <dbReference type="ARBA" id="ARBA00023136"/>
    </source>
</evidence>
<dbReference type="InterPro" id="IPR035463">
    <property type="entry name" value="Pex13"/>
</dbReference>
<dbReference type="SUPFAM" id="SSF50044">
    <property type="entry name" value="SH3-domain"/>
    <property type="match status" value="1"/>
</dbReference>
<evidence type="ECO:0000256" key="5">
    <source>
        <dbReference type="ARBA" id="ARBA00022927"/>
    </source>
</evidence>
<dbReference type="EMBL" id="BDGI01000047">
    <property type="protein sequence ID" value="GAV27893.1"/>
    <property type="molecule type" value="Genomic_DNA"/>
</dbReference>
<evidence type="ECO:0000256" key="4">
    <source>
        <dbReference type="ARBA" id="ARBA00022692"/>
    </source>
</evidence>
<evidence type="ECO:0000256" key="7">
    <source>
        <dbReference type="ARBA" id="ARBA00023010"/>
    </source>
</evidence>
<evidence type="ECO:0000256" key="12">
    <source>
        <dbReference type="ARBA" id="ARBA00046271"/>
    </source>
</evidence>
<keyword evidence="18" id="KW-1185">Reference proteome</keyword>
<evidence type="ECO:0000256" key="11">
    <source>
        <dbReference type="ARBA" id="ARBA00034535"/>
    </source>
</evidence>
<dbReference type="Gene3D" id="2.30.30.40">
    <property type="entry name" value="SH3 Domains"/>
    <property type="match status" value="1"/>
</dbReference>
<feature type="region of interest" description="Disordered" evidence="14">
    <location>
        <begin position="353"/>
        <end position="387"/>
    </location>
</feature>
<feature type="region of interest" description="Disordered" evidence="14">
    <location>
        <begin position="1"/>
        <end position="76"/>
    </location>
</feature>
<keyword evidence="9" id="KW-0576">Peroxisome</keyword>
<dbReference type="PROSITE" id="PS50002">
    <property type="entry name" value="SH3"/>
    <property type="match status" value="1"/>
</dbReference>
<comment type="similarity">
    <text evidence="1">Belongs to the peroxin-13 family.</text>
</comment>
<keyword evidence="8 15" id="KW-0472">Membrane</keyword>
<feature type="compositionally biased region" description="Low complexity" evidence="14">
    <location>
        <begin position="11"/>
        <end position="49"/>
    </location>
</feature>
<keyword evidence="2 13" id="KW-0728">SH3 domain</keyword>
<keyword evidence="4 15" id="KW-0812">Transmembrane</keyword>
<evidence type="ECO:0000256" key="3">
    <source>
        <dbReference type="ARBA" id="ARBA00022448"/>
    </source>
</evidence>
<dbReference type="PANTHER" id="PTHR19332:SF1">
    <property type="entry name" value="PEROXISOMAL MEMBRANE PROTEIN PEX13"/>
    <property type="match status" value="1"/>
</dbReference>
<dbReference type="GO" id="GO:0005778">
    <property type="term" value="C:peroxisomal membrane"/>
    <property type="evidence" value="ECO:0007669"/>
    <property type="project" value="UniProtKB-SubCell"/>
</dbReference>
<evidence type="ECO:0000313" key="17">
    <source>
        <dbReference type="EMBL" id="GAV27893.1"/>
    </source>
</evidence>
<feature type="compositionally biased region" description="Polar residues" evidence="14">
    <location>
        <begin position="354"/>
        <end position="382"/>
    </location>
</feature>
<keyword evidence="3" id="KW-0813">Transport</keyword>
<reference evidence="17 18" key="1">
    <citation type="submission" date="2016-08" db="EMBL/GenBank/DDBJ databases">
        <title>Whole genome shotgun sequence of Pichia membranifaciens KS47-1.</title>
        <authorList>
            <person name="Konishi M."/>
            <person name="Ishida M."/>
            <person name="Arakawa T."/>
            <person name="Kato Y."/>
            <person name="Horiuchi J."/>
        </authorList>
    </citation>
    <scope>NUCLEOTIDE SEQUENCE [LARGE SCALE GENOMIC DNA]</scope>
    <source>
        <strain evidence="17 18">KS47-1</strain>
    </source>
</reference>
<gene>
    <name evidence="17" type="ORF">PMKS-001361</name>
</gene>
<evidence type="ECO:0000256" key="6">
    <source>
        <dbReference type="ARBA" id="ARBA00022989"/>
    </source>
</evidence>
<name>A0A1Q2YES1_9ASCO</name>
<dbReference type="GO" id="GO:1990429">
    <property type="term" value="C:peroxisomal importomer complex"/>
    <property type="evidence" value="ECO:0007669"/>
    <property type="project" value="TreeGrafter"/>
</dbReference>
<evidence type="ECO:0000256" key="1">
    <source>
        <dbReference type="ARBA" id="ARBA00006033"/>
    </source>
</evidence>
<accession>A0A1Q2YES1</accession>
<comment type="caution">
    <text evidence="17">The sequence shown here is derived from an EMBL/GenBank/DDBJ whole genome shotgun (WGS) entry which is preliminary data.</text>
</comment>
<dbReference type="Proteomes" id="UP000186136">
    <property type="component" value="Unassembled WGS sequence"/>
</dbReference>
<evidence type="ECO:0000256" key="15">
    <source>
        <dbReference type="SAM" id="Phobius"/>
    </source>
</evidence>
<feature type="transmembrane region" description="Helical" evidence="15">
    <location>
        <begin position="321"/>
        <end position="339"/>
    </location>
</feature>
<keyword evidence="5" id="KW-0653">Protein transport</keyword>
<comment type="subcellular location">
    <subcellularLocation>
        <location evidence="12">Peroxisome membrane</location>
    </subcellularLocation>
</comment>
<protein>
    <recommendedName>
        <fullName evidence="11">Peroxisomal membrane protein PEX13</fullName>
    </recommendedName>
    <alternativeName>
        <fullName evidence="10">Peroxin-13</fullName>
    </alternativeName>
</protein>
<dbReference type="InterPro" id="IPR001452">
    <property type="entry name" value="SH3_domain"/>
</dbReference>
<evidence type="ECO:0000256" key="9">
    <source>
        <dbReference type="ARBA" id="ARBA00023140"/>
    </source>
</evidence>
<proteinExistence type="inferred from homology"/>
<sequence length="482" mass="50213">MSQARPKPWETASTAAAAVAPSTGSTPLSTTTTTSTTTNPSANTTDASSRPAVPPIPSSIVDKSAQNSVTNASNTTNGLSGYGASSYGMNGLGSSMYGGYGSYGSSYGSGYGGYGSYGSMGGMGGIGGMSSYGGMSGLGGYGGYGGLGGMGRYRQMGYGGIAGEENAGGSLNGVADATARTFQVLENVVYAVGAVAALLESTYYATHNSFFTILGVADQLGHLGSVGGMIKDTFGGVTDSVKQMGNGPGGHNNGPLGLYAVLAWLKRILKKLLGFSTTSPNDSSISGSHALLQEFSNWKSGLVSNKASPKSKSTKLSLKPLMVFLLALVGLPVLMSKFVRYIEREQQRRIQGLDRSTNASLNAGSNADTNTATRADNQSAQDRSNRIDPRSLEFARAVYDFIPEREEEQPNGWKELKLARGDLVAILSNIDGWSHCRTRDGRVGYVPTHYLEVIKRAEKAGAITDSSVKEDSSKQITVGKSV</sequence>
<dbReference type="InterPro" id="IPR036028">
    <property type="entry name" value="SH3-like_dom_sf"/>
</dbReference>
<feature type="domain" description="SH3" evidence="16">
    <location>
        <begin position="390"/>
        <end position="456"/>
    </location>
</feature>
<evidence type="ECO:0000313" key="18">
    <source>
        <dbReference type="Proteomes" id="UP000186136"/>
    </source>
</evidence>
<dbReference type="SMART" id="SM00326">
    <property type="entry name" value="SH3"/>
    <property type="match status" value="1"/>
</dbReference>
<evidence type="ECO:0000256" key="10">
    <source>
        <dbReference type="ARBA" id="ARBA00029693"/>
    </source>
</evidence>
<evidence type="ECO:0000256" key="14">
    <source>
        <dbReference type="SAM" id="MobiDB-lite"/>
    </source>
</evidence>
<dbReference type="AlphaFoldDB" id="A0A1Q2YES1"/>
<feature type="compositionally biased region" description="Polar residues" evidence="14">
    <location>
        <begin position="64"/>
        <end position="76"/>
    </location>
</feature>
<evidence type="ECO:0000256" key="2">
    <source>
        <dbReference type="ARBA" id="ARBA00022443"/>
    </source>
</evidence>